<dbReference type="GO" id="GO:0016020">
    <property type="term" value="C:membrane"/>
    <property type="evidence" value="ECO:0007669"/>
    <property type="project" value="UniProtKB-SubCell"/>
</dbReference>
<dbReference type="EMBL" id="MVGC01000450">
    <property type="protein sequence ID" value="RJE19093.1"/>
    <property type="molecule type" value="Genomic_DNA"/>
</dbReference>
<keyword evidence="3 7" id="KW-1133">Transmembrane helix</keyword>
<evidence type="ECO:0000256" key="5">
    <source>
        <dbReference type="ARBA" id="ARBA00038359"/>
    </source>
</evidence>
<dbReference type="PANTHER" id="PTHR33048">
    <property type="entry name" value="PTH11-LIKE INTEGRAL MEMBRANE PROTEIN (AFU_ORTHOLOGUE AFUA_5G11245)"/>
    <property type="match status" value="1"/>
</dbReference>
<keyword evidence="2 7" id="KW-0812">Transmembrane</keyword>
<evidence type="ECO:0000256" key="2">
    <source>
        <dbReference type="ARBA" id="ARBA00022692"/>
    </source>
</evidence>
<feature type="region of interest" description="Disordered" evidence="6">
    <location>
        <begin position="187"/>
        <end position="208"/>
    </location>
</feature>
<dbReference type="Pfam" id="PF20684">
    <property type="entry name" value="Fung_rhodopsin"/>
    <property type="match status" value="1"/>
</dbReference>
<feature type="transmembrane region" description="Helical" evidence="7">
    <location>
        <begin position="72"/>
        <end position="96"/>
    </location>
</feature>
<dbReference type="STRING" id="2070753.A0A3A2ZA34"/>
<feature type="transmembrane region" description="Helical" evidence="7">
    <location>
        <begin position="108"/>
        <end position="128"/>
    </location>
</feature>
<keyword evidence="4 7" id="KW-0472">Membrane</keyword>
<dbReference type="InterPro" id="IPR049326">
    <property type="entry name" value="Rhodopsin_dom_fungi"/>
</dbReference>
<evidence type="ECO:0000256" key="4">
    <source>
        <dbReference type="ARBA" id="ARBA00023136"/>
    </source>
</evidence>
<comment type="subcellular location">
    <subcellularLocation>
        <location evidence="1">Membrane</location>
        <topology evidence="1">Multi-pass membrane protein</topology>
    </subcellularLocation>
</comment>
<comment type="similarity">
    <text evidence="5">Belongs to the SAT4 family.</text>
</comment>
<evidence type="ECO:0000256" key="3">
    <source>
        <dbReference type="ARBA" id="ARBA00022989"/>
    </source>
</evidence>
<dbReference type="Proteomes" id="UP000266188">
    <property type="component" value="Unassembled WGS sequence"/>
</dbReference>
<feature type="non-terminal residue" evidence="9">
    <location>
        <position position="237"/>
    </location>
</feature>
<evidence type="ECO:0000256" key="6">
    <source>
        <dbReference type="SAM" id="MobiDB-lite"/>
    </source>
</evidence>
<reference evidence="10" key="1">
    <citation type="submission" date="2017-02" db="EMBL/GenBank/DDBJ databases">
        <authorList>
            <person name="Tafer H."/>
            <person name="Lopandic K."/>
        </authorList>
    </citation>
    <scope>NUCLEOTIDE SEQUENCE [LARGE SCALE GENOMIC DNA]</scope>
    <source>
        <strain evidence="10">CBS 366.77</strain>
    </source>
</reference>
<evidence type="ECO:0000256" key="7">
    <source>
        <dbReference type="SAM" id="Phobius"/>
    </source>
</evidence>
<feature type="compositionally biased region" description="Basic and acidic residues" evidence="6">
    <location>
        <begin position="194"/>
        <end position="203"/>
    </location>
</feature>
<name>A0A3A2ZA34_9EURO</name>
<evidence type="ECO:0000259" key="8">
    <source>
        <dbReference type="Pfam" id="PF20684"/>
    </source>
</evidence>
<dbReference type="PANTHER" id="PTHR33048:SF55">
    <property type="entry name" value="INTEGRAL MEMBRANE PROTEIN"/>
    <property type="match status" value="1"/>
</dbReference>
<dbReference type="AlphaFoldDB" id="A0A3A2ZA34"/>
<accession>A0A3A2ZA34</accession>
<proteinExistence type="inferred from homology"/>
<dbReference type="OrthoDB" id="444631at2759"/>
<feature type="domain" description="Rhodopsin" evidence="8">
    <location>
        <begin position="1"/>
        <end position="171"/>
    </location>
</feature>
<keyword evidence="10" id="KW-1185">Reference proteome</keyword>
<feature type="transmembrane region" description="Helical" evidence="7">
    <location>
        <begin position="30"/>
        <end position="52"/>
    </location>
</feature>
<comment type="caution">
    <text evidence="9">The sequence shown here is derived from an EMBL/GenBank/DDBJ whole genome shotgun (WGS) entry which is preliminary data.</text>
</comment>
<evidence type="ECO:0000256" key="1">
    <source>
        <dbReference type="ARBA" id="ARBA00004141"/>
    </source>
</evidence>
<gene>
    <name evidence="9" type="ORF">PHISCL_08576</name>
</gene>
<sequence>MLYKINIGVTKISILLLYIRLFVKRWFIRTCWAWIGIISAFTIGTVFSSIFQCSPVDYAFNKTIHGTCIDMTAFWFANAAFNILSDLVIIALPVPVISKLQLPLRSKIALCGLFAVGIFVCITSILRITTLDIATSHKDPTWNSIGSSMWTVIESNLGIICACLPALRRPLGFIFPYISGRINRSWGYSGPQKPDTRSEESRARPLNSAPKKYLGWSVLDESVVTVGDGGSQERIET</sequence>
<dbReference type="InterPro" id="IPR052337">
    <property type="entry name" value="SAT4-like"/>
</dbReference>
<evidence type="ECO:0000313" key="10">
    <source>
        <dbReference type="Proteomes" id="UP000266188"/>
    </source>
</evidence>
<feature type="transmembrane region" description="Helical" evidence="7">
    <location>
        <begin position="148"/>
        <end position="167"/>
    </location>
</feature>
<feature type="transmembrane region" description="Helical" evidence="7">
    <location>
        <begin position="6"/>
        <end position="23"/>
    </location>
</feature>
<evidence type="ECO:0000313" key="9">
    <source>
        <dbReference type="EMBL" id="RJE19093.1"/>
    </source>
</evidence>
<organism evidence="9 10">
    <name type="scientific">Aspergillus sclerotialis</name>
    <dbReference type="NCBI Taxonomy" id="2070753"/>
    <lineage>
        <taxon>Eukaryota</taxon>
        <taxon>Fungi</taxon>
        <taxon>Dikarya</taxon>
        <taxon>Ascomycota</taxon>
        <taxon>Pezizomycotina</taxon>
        <taxon>Eurotiomycetes</taxon>
        <taxon>Eurotiomycetidae</taxon>
        <taxon>Eurotiales</taxon>
        <taxon>Aspergillaceae</taxon>
        <taxon>Aspergillus</taxon>
        <taxon>Aspergillus subgen. Polypaecilum</taxon>
    </lineage>
</organism>
<protein>
    <submittedName>
        <fullName evidence="9">Plasma membrane protein</fullName>
    </submittedName>
</protein>